<comment type="caution">
    <text evidence="5">The sequence shown here is derived from an EMBL/GenBank/DDBJ whole genome shotgun (WGS) entry which is preliminary data.</text>
</comment>
<evidence type="ECO:0000259" key="4">
    <source>
        <dbReference type="PROSITE" id="PS51078"/>
    </source>
</evidence>
<dbReference type="PANTHER" id="PTHR30136">
    <property type="entry name" value="HELIX-TURN-HELIX TRANSCRIPTIONAL REGULATOR, ICLR FAMILY"/>
    <property type="match status" value="1"/>
</dbReference>
<dbReference type="SUPFAM" id="SSF46785">
    <property type="entry name" value="Winged helix' DNA-binding domain"/>
    <property type="match status" value="1"/>
</dbReference>
<dbReference type="Gene3D" id="1.10.10.10">
    <property type="entry name" value="Winged helix-like DNA-binding domain superfamily/Winged helix DNA-binding domain"/>
    <property type="match status" value="1"/>
</dbReference>
<dbReference type="Pfam" id="PF09339">
    <property type="entry name" value="HTH_IclR"/>
    <property type="match status" value="1"/>
</dbReference>
<evidence type="ECO:0000256" key="2">
    <source>
        <dbReference type="ARBA" id="ARBA00023125"/>
    </source>
</evidence>
<evidence type="ECO:0000313" key="6">
    <source>
        <dbReference type="Proteomes" id="UP001595925"/>
    </source>
</evidence>
<dbReference type="CDD" id="cd00090">
    <property type="entry name" value="HTH_ARSR"/>
    <property type="match status" value="1"/>
</dbReference>
<organism evidence="5 6">
    <name type="scientific">Saliphagus infecundisoli</name>
    <dbReference type="NCBI Taxonomy" id="1849069"/>
    <lineage>
        <taxon>Archaea</taxon>
        <taxon>Methanobacteriati</taxon>
        <taxon>Methanobacteriota</taxon>
        <taxon>Stenosarchaea group</taxon>
        <taxon>Halobacteria</taxon>
        <taxon>Halobacteriales</taxon>
        <taxon>Natrialbaceae</taxon>
        <taxon>Saliphagus</taxon>
    </lineage>
</organism>
<dbReference type="PANTHER" id="PTHR30136:SF35">
    <property type="entry name" value="HTH-TYPE TRANSCRIPTIONAL REGULATOR RV1719"/>
    <property type="match status" value="1"/>
</dbReference>
<dbReference type="AlphaFoldDB" id="A0ABD5QAW7"/>
<gene>
    <name evidence="5" type="ORF">ACFPFO_02540</name>
</gene>
<name>A0ABD5QAW7_9EURY</name>
<evidence type="ECO:0000256" key="3">
    <source>
        <dbReference type="ARBA" id="ARBA00023163"/>
    </source>
</evidence>
<evidence type="ECO:0000256" key="1">
    <source>
        <dbReference type="ARBA" id="ARBA00023015"/>
    </source>
</evidence>
<feature type="domain" description="IclR-ED" evidence="4">
    <location>
        <begin position="71"/>
        <end position="263"/>
    </location>
</feature>
<evidence type="ECO:0000313" key="5">
    <source>
        <dbReference type="EMBL" id="MFC4986674.1"/>
    </source>
</evidence>
<dbReference type="InterPro" id="IPR014757">
    <property type="entry name" value="Tscrpt_reg_IclR_C"/>
</dbReference>
<dbReference type="InterPro" id="IPR005471">
    <property type="entry name" value="Tscrpt_reg_IclR_N"/>
</dbReference>
<dbReference type="InterPro" id="IPR050707">
    <property type="entry name" value="HTH_MetabolicPath_Reg"/>
</dbReference>
<dbReference type="PROSITE" id="PS51078">
    <property type="entry name" value="ICLR_ED"/>
    <property type="match status" value="1"/>
</dbReference>
<dbReference type="GO" id="GO:0006355">
    <property type="term" value="P:regulation of DNA-templated transcription"/>
    <property type="evidence" value="ECO:0007669"/>
    <property type="project" value="UniProtKB-ARBA"/>
</dbReference>
<dbReference type="SUPFAM" id="SSF55781">
    <property type="entry name" value="GAF domain-like"/>
    <property type="match status" value="1"/>
</dbReference>
<proteinExistence type="predicted"/>
<keyword evidence="1" id="KW-0805">Transcription regulation</keyword>
<dbReference type="InterPro" id="IPR036390">
    <property type="entry name" value="WH_DNA-bd_sf"/>
</dbReference>
<keyword evidence="2" id="KW-0238">DNA-binding</keyword>
<dbReference type="InterPro" id="IPR011991">
    <property type="entry name" value="ArsR-like_HTH"/>
</dbReference>
<dbReference type="EMBL" id="JBHSJG010000006">
    <property type="protein sequence ID" value="MFC4986674.1"/>
    <property type="molecule type" value="Genomic_DNA"/>
</dbReference>
<protein>
    <submittedName>
        <fullName evidence="5">IclR family transcriptional regulator</fullName>
    </submittedName>
</protein>
<dbReference type="Gene3D" id="3.30.450.40">
    <property type="match status" value="1"/>
</dbReference>
<accession>A0ABD5QAW7</accession>
<dbReference type="RefSeq" id="WP_224830126.1">
    <property type="nucleotide sequence ID" value="NZ_JAIVEF010000002.1"/>
</dbReference>
<keyword evidence="3" id="KW-0804">Transcription</keyword>
<dbReference type="SMART" id="SM00346">
    <property type="entry name" value="HTH_ICLR"/>
    <property type="match status" value="1"/>
</dbReference>
<dbReference type="Proteomes" id="UP001595925">
    <property type="component" value="Unassembled WGS sequence"/>
</dbReference>
<keyword evidence="6" id="KW-1185">Reference proteome</keyword>
<dbReference type="InterPro" id="IPR029016">
    <property type="entry name" value="GAF-like_dom_sf"/>
</dbReference>
<sequence>MGKQDTTKKSIKSTQTAFDIIETIANRDRPTVTEIASAVEHSRSTVHYHLKTLKRNRYVIQDDDGLRLGLRMTGLGDIARQQHGLSGVVEESADNLAREADADACVAVKERNKLVWLYRATNRDLSEFPADPGRETTIHSTAYGQAILAYTSTETVDMIVESQGLPAETERTLRTREKLDKRLSMVRELGVAYSSEEHTEGISSIAAPILDESTDEVLGAIGISNHHDEINDPYKHPKAQRFSDELPRLVKQTAQIASNAVPDSGDRE</sequence>
<dbReference type="GO" id="GO:0003677">
    <property type="term" value="F:DNA binding"/>
    <property type="evidence" value="ECO:0007669"/>
    <property type="project" value="UniProtKB-KW"/>
</dbReference>
<dbReference type="Pfam" id="PF01614">
    <property type="entry name" value="IclR_C"/>
    <property type="match status" value="1"/>
</dbReference>
<reference evidence="5 6" key="1">
    <citation type="journal article" date="2019" name="Int. J. Syst. Evol. Microbiol.">
        <title>The Global Catalogue of Microorganisms (GCM) 10K type strain sequencing project: providing services to taxonomists for standard genome sequencing and annotation.</title>
        <authorList>
            <consortium name="The Broad Institute Genomics Platform"/>
            <consortium name="The Broad Institute Genome Sequencing Center for Infectious Disease"/>
            <person name="Wu L."/>
            <person name="Ma J."/>
        </authorList>
    </citation>
    <scope>NUCLEOTIDE SEQUENCE [LARGE SCALE GENOMIC DNA]</scope>
    <source>
        <strain evidence="5 6">CGMCC 1.15824</strain>
    </source>
</reference>
<dbReference type="InterPro" id="IPR036388">
    <property type="entry name" value="WH-like_DNA-bd_sf"/>
</dbReference>